<keyword evidence="4" id="KW-1185">Reference proteome</keyword>
<evidence type="ECO:0000313" key="4">
    <source>
        <dbReference type="Proteomes" id="UP000317180"/>
    </source>
</evidence>
<reference evidence="2 3" key="1">
    <citation type="submission" date="2018-10" db="EMBL/GenBank/DDBJ databases">
        <title>Phylogenomics of Brevibacillus.</title>
        <authorList>
            <person name="Dunlap C."/>
        </authorList>
    </citation>
    <scope>NUCLEOTIDE SEQUENCE [LARGE SCALE GENOMIC DNA]</scope>
    <source>
        <strain evidence="2 3">NRRL NRS 1219</strain>
    </source>
</reference>
<evidence type="ECO:0000313" key="1">
    <source>
        <dbReference type="EMBL" id="GED27009.1"/>
    </source>
</evidence>
<protein>
    <submittedName>
        <fullName evidence="2">YrzI family protein</fullName>
    </submittedName>
</protein>
<dbReference type="AlphaFoldDB" id="A0A3M8AJL8"/>
<dbReference type="OrthoDB" id="2472173at2"/>
<reference evidence="1 4" key="2">
    <citation type="submission" date="2019-06" db="EMBL/GenBank/DDBJ databases">
        <title>Whole genome shotgun sequence of Brevibacillus agri NBRC 15538.</title>
        <authorList>
            <person name="Hosoyama A."/>
            <person name="Uohara A."/>
            <person name="Ohji S."/>
            <person name="Ichikawa N."/>
        </authorList>
    </citation>
    <scope>NUCLEOTIDE SEQUENCE [LARGE SCALE GENOMIC DNA]</scope>
    <source>
        <strain evidence="1 4">NBRC 15538</strain>
    </source>
</reference>
<proteinExistence type="predicted"/>
<dbReference type="EMBL" id="RHHN01000064">
    <property type="protein sequence ID" value="RNB51404.1"/>
    <property type="molecule type" value="Genomic_DNA"/>
</dbReference>
<dbReference type="Proteomes" id="UP000317180">
    <property type="component" value="Unassembled WGS sequence"/>
</dbReference>
<dbReference type="GeneID" id="82813281"/>
<dbReference type="Proteomes" id="UP000276178">
    <property type="component" value="Unassembled WGS sequence"/>
</dbReference>
<name>A0A3M8AJL8_9BACL</name>
<dbReference type="RefSeq" id="WP_005827682.1">
    <property type="nucleotide sequence ID" value="NZ_BJOD01000033.1"/>
</dbReference>
<dbReference type="EMBL" id="BJOD01000033">
    <property type="protein sequence ID" value="GED27009.1"/>
    <property type="molecule type" value="Genomic_DNA"/>
</dbReference>
<gene>
    <name evidence="1" type="ORF">BAG01nite_31110</name>
    <name evidence="2" type="ORF">EB820_19960</name>
</gene>
<organism evidence="2 3">
    <name type="scientific">Brevibacillus agri</name>
    <dbReference type="NCBI Taxonomy" id="51101"/>
    <lineage>
        <taxon>Bacteria</taxon>
        <taxon>Bacillati</taxon>
        <taxon>Bacillota</taxon>
        <taxon>Bacilli</taxon>
        <taxon>Bacillales</taxon>
        <taxon>Paenibacillaceae</taxon>
        <taxon>Brevibacillus</taxon>
    </lineage>
</organism>
<sequence>MYIPMIFFTIIIEKRKLTPEQRETRYLQQKAIAEWEERKHQIAMQFPEFLYR</sequence>
<accession>A0A3M8AJL8</accession>
<evidence type="ECO:0000313" key="3">
    <source>
        <dbReference type="Proteomes" id="UP000276178"/>
    </source>
</evidence>
<evidence type="ECO:0000313" key="2">
    <source>
        <dbReference type="EMBL" id="RNB51404.1"/>
    </source>
</evidence>
<comment type="caution">
    <text evidence="2">The sequence shown here is derived from an EMBL/GenBank/DDBJ whole genome shotgun (WGS) entry which is preliminary data.</text>
</comment>